<dbReference type="RefSeq" id="WP_090328908.1">
    <property type="nucleotide sequence ID" value="NZ_FNSL01000001.1"/>
</dbReference>
<feature type="signal peptide" evidence="1">
    <location>
        <begin position="1"/>
        <end position="24"/>
    </location>
</feature>
<name>A0A1H4KMD1_9HYPH</name>
<dbReference type="Pfam" id="PF06823">
    <property type="entry name" value="DUF1236"/>
    <property type="match status" value="1"/>
</dbReference>
<reference evidence="4" key="1">
    <citation type="submission" date="2016-10" db="EMBL/GenBank/DDBJ databases">
        <authorList>
            <person name="Varghese N."/>
            <person name="Submissions S."/>
        </authorList>
    </citation>
    <scope>NUCLEOTIDE SEQUENCE [LARGE SCALE GENOMIC DNA]</scope>
    <source>
        <strain evidence="4">ES.061</strain>
    </source>
</reference>
<keyword evidence="1" id="KW-0732">Signal</keyword>
<accession>A0A1H4KMD1</accession>
<evidence type="ECO:0000256" key="1">
    <source>
        <dbReference type="SAM" id="SignalP"/>
    </source>
</evidence>
<dbReference type="Proteomes" id="UP000199064">
    <property type="component" value="Unassembled WGS sequence"/>
</dbReference>
<dbReference type="InterPro" id="IPR009642">
    <property type="entry name" value="DUF1236"/>
</dbReference>
<proteinExistence type="predicted"/>
<keyword evidence="4" id="KW-1185">Reference proteome</keyword>
<evidence type="ECO:0000313" key="3">
    <source>
        <dbReference type="EMBL" id="SEB59406.1"/>
    </source>
</evidence>
<dbReference type="AlphaFoldDB" id="A0A1H4KMD1"/>
<sequence>MNKVFLKGAAAGMALLAFAGVAGAEVLARATADLNIRSGPGPQYPVVGVIRVDEEAAIEGCREGSKWCAVNHAGVNGWAYSDYLTAPFDGAGEYVVVTDRPAEALPPVSYEATSSVEIAPVHGELIGRKTALGTVEPIAPPPAEVTTYIQTNRVEPVYLEGEAVVGAVVPETVEVREIPDYDYRYVYVNQQPVLIEPETRRIVYVLR</sequence>
<dbReference type="Gene3D" id="2.30.30.40">
    <property type="entry name" value="SH3 Domains"/>
    <property type="match status" value="1"/>
</dbReference>
<feature type="domain" description="SH3b" evidence="2">
    <location>
        <begin position="33"/>
        <end position="85"/>
    </location>
</feature>
<feature type="chain" id="PRO_5011570255" evidence="1">
    <location>
        <begin position="25"/>
        <end position="207"/>
    </location>
</feature>
<dbReference type="EMBL" id="FNSL01000001">
    <property type="protein sequence ID" value="SEB59406.1"/>
    <property type="molecule type" value="Genomic_DNA"/>
</dbReference>
<protein>
    <submittedName>
        <fullName evidence="3">Uncharacterized conserved protein YraI</fullName>
    </submittedName>
</protein>
<evidence type="ECO:0000313" key="4">
    <source>
        <dbReference type="Proteomes" id="UP000199064"/>
    </source>
</evidence>
<evidence type="ECO:0000259" key="2">
    <source>
        <dbReference type="Pfam" id="PF08239"/>
    </source>
</evidence>
<dbReference type="Pfam" id="PF08239">
    <property type="entry name" value="SH3_3"/>
    <property type="match status" value="1"/>
</dbReference>
<dbReference type="InterPro" id="IPR003646">
    <property type="entry name" value="SH3-like_bac-type"/>
</dbReference>
<gene>
    <name evidence="3" type="ORF">SAMN05216452_2334</name>
</gene>
<organism evidence="3 4">
    <name type="scientific">Nitratireductor aquibiodomus</name>
    <dbReference type="NCBI Taxonomy" id="204799"/>
    <lineage>
        <taxon>Bacteria</taxon>
        <taxon>Pseudomonadati</taxon>
        <taxon>Pseudomonadota</taxon>
        <taxon>Alphaproteobacteria</taxon>
        <taxon>Hyphomicrobiales</taxon>
        <taxon>Phyllobacteriaceae</taxon>
        <taxon>Nitratireductor</taxon>
    </lineage>
</organism>